<sequence>MDNLFTSPVFFIINIFALLVAITVHEFSHALIADRLGDPTPQLQGRLTLNPLAHLDLYGTMFLLFFGFGWGKPVQFDPYNLHNPRKDAALISLGGPASNFIVAIVSSIILRLLLFFSVPILTTVATVILPSIIYLNIILGVFNLLPIEPLDGFKIVGGLLSEEKAREWYQLARYGIIFLLLLIIPINGRSMLSIIMTPIITPLRMLLIP</sequence>
<evidence type="ECO:0000256" key="2">
    <source>
        <dbReference type="ARBA" id="ARBA00004651"/>
    </source>
</evidence>
<dbReference type="GO" id="GO:0046872">
    <property type="term" value="F:metal ion binding"/>
    <property type="evidence" value="ECO:0007669"/>
    <property type="project" value="UniProtKB-KW"/>
</dbReference>
<keyword evidence="5" id="KW-0645">Protease</keyword>
<evidence type="ECO:0000259" key="14">
    <source>
        <dbReference type="Pfam" id="PF02163"/>
    </source>
</evidence>
<keyword evidence="10 13" id="KW-1133">Transmembrane helix</keyword>
<feature type="transmembrane region" description="Helical" evidence="13">
    <location>
        <begin position="120"/>
        <end position="145"/>
    </location>
</feature>
<evidence type="ECO:0000313" key="15">
    <source>
        <dbReference type="EMBL" id="OGK38431.1"/>
    </source>
</evidence>
<feature type="domain" description="Peptidase M50" evidence="14">
    <location>
        <begin position="15"/>
        <end position="112"/>
    </location>
</feature>
<dbReference type="GO" id="GO:0006508">
    <property type="term" value="P:proteolysis"/>
    <property type="evidence" value="ECO:0007669"/>
    <property type="project" value="UniProtKB-KW"/>
</dbReference>
<keyword evidence="9" id="KW-0862">Zinc</keyword>
<reference evidence="15 16" key="1">
    <citation type="journal article" date="2016" name="Nat. Commun.">
        <title>Thousands of microbial genomes shed light on interconnected biogeochemical processes in an aquifer system.</title>
        <authorList>
            <person name="Anantharaman K."/>
            <person name="Brown C.T."/>
            <person name="Hug L.A."/>
            <person name="Sharon I."/>
            <person name="Castelle C.J."/>
            <person name="Probst A.J."/>
            <person name="Thomas B.C."/>
            <person name="Singh A."/>
            <person name="Wilkins M.J."/>
            <person name="Karaoz U."/>
            <person name="Brodie E.L."/>
            <person name="Williams K.H."/>
            <person name="Hubbard S.S."/>
            <person name="Banfield J.F."/>
        </authorList>
    </citation>
    <scope>NUCLEOTIDE SEQUENCE [LARGE SCALE GENOMIC DNA]</scope>
</reference>
<dbReference type="InterPro" id="IPR008915">
    <property type="entry name" value="Peptidase_M50"/>
</dbReference>
<dbReference type="PANTHER" id="PTHR35864">
    <property type="entry name" value="ZINC METALLOPROTEASE MJ0611-RELATED"/>
    <property type="match status" value="1"/>
</dbReference>
<keyword evidence="6 13" id="KW-0812">Transmembrane</keyword>
<name>A0A1F7I4Y5_9BACT</name>
<feature type="transmembrane region" description="Helical" evidence="13">
    <location>
        <begin position="90"/>
        <end position="114"/>
    </location>
</feature>
<comment type="caution">
    <text evidence="15">The sequence shown here is derived from an EMBL/GenBank/DDBJ whole genome shotgun (WGS) entry which is preliminary data.</text>
</comment>
<feature type="transmembrane region" description="Helical" evidence="13">
    <location>
        <begin position="174"/>
        <end position="200"/>
    </location>
</feature>
<keyword evidence="11" id="KW-0482">Metalloprotease</keyword>
<keyword evidence="8" id="KW-0378">Hydrolase</keyword>
<dbReference type="CDD" id="cd06158">
    <property type="entry name" value="S2P-M50_like_1"/>
    <property type="match status" value="1"/>
</dbReference>
<feature type="domain" description="Peptidase M50" evidence="14">
    <location>
        <begin position="128"/>
        <end position="180"/>
    </location>
</feature>
<evidence type="ECO:0000313" key="16">
    <source>
        <dbReference type="Proteomes" id="UP000176803"/>
    </source>
</evidence>
<evidence type="ECO:0000256" key="1">
    <source>
        <dbReference type="ARBA" id="ARBA00001947"/>
    </source>
</evidence>
<evidence type="ECO:0000256" key="9">
    <source>
        <dbReference type="ARBA" id="ARBA00022833"/>
    </source>
</evidence>
<dbReference type="InterPro" id="IPR052348">
    <property type="entry name" value="Metallopeptidase_M50B"/>
</dbReference>
<evidence type="ECO:0000256" key="10">
    <source>
        <dbReference type="ARBA" id="ARBA00022989"/>
    </source>
</evidence>
<dbReference type="InterPro" id="IPR044537">
    <property type="entry name" value="Rip2-like"/>
</dbReference>
<evidence type="ECO:0000256" key="13">
    <source>
        <dbReference type="SAM" id="Phobius"/>
    </source>
</evidence>
<dbReference type="Pfam" id="PF02163">
    <property type="entry name" value="Peptidase_M50"/>
    <property type="match status" value="2"/>
</dbReference>
<feature type="transmembrane region" description="Helical" evidence="13">
    <location>
        <begin position="9"/>
        <end position="32"/>
    </location>
</feature>
<evidence type="ECO:0000256" key="11">
    <source>
        <dbReference type="ARBA" id="ARBA00023049"/>
    </source>
</evidence>
<evidence type="ECO:0000256" key="12">
    <source>
        <dbReference type="ARBA" id="ARBA00023136"/>
    </source>
</evidence>
<dbReference type="GO" id="GO:0005886">
    <property type="term" value="C:plasma membrane"/>
    <property type="evidence" value="ECO:0007669"/>
    <property type="project" value="UniProtKB-SubCell"/>
</dbReference>
<protein>
    <recommendedName>
        <fullName evidence="14">Peptidase M50 domain-containing protein</fullName>
    </recommendedName>
</protein>
<dbReference type="GO" id="GO:0008237">
    <property type="term" value="F:metallopeptidase activity"/>
    <property type="evidence" value="ECO:0007669"/>
    <property type="project" value="UniProtKB-KW"/>
</dbReference>
<dbReference type="AlphaFoldDB" id="A0A1F7I4Y5"/>
<comment type="similarity">
    <text evidence="3">Belongs to the peptidase M50B family.</text>
</comment>
<proteinExistence type="inferred from homology"/>
<comment type="cofactor">
    <cofactor evidence="1">
        <name>Zn(2+)</name>
        <dbReference type="ChEBI" id="CHEBI:29105"/>
    </cofactor>
</comment>
<evidence type="ECO:0000256" key="6">
    <source>
        <dbReference type="ARBA" id="ARBA00022692"/>
    </source>
</evidence>
<keyword evidence="4" id="KW-1003">Cell membrane</keyword>
<gene>
    <name evidence="15" type="ORF">A3F03_02630</name>
</gene>
<organism evidence="15 16">
    <name type="scientific">Candidatus Roizmanbacteria bacterium RIFCSPHIGHO2_12_FULL_41_11</name>
    <dbReference type="NCBI Taxonomy" id="1802052"/>
    <lineage>
        <taxon>Bacteria</taxon>
        <taxon>Candidatus Roizmaniibacteriota</taxon>
    </lineage>
</organism>
<feature type="transmembrane region" description="Helical" evidence="13">
    <location>
        <begin position="52"/>
        <end position="70"/>
    </location>
</feature>
<keyword evidence="12 13" id="KW-0472">Membrane</keyword>
<evidence type="ECO:0000256" key="4">
    <source>
        <dbReference type="ARBA" id="ARBA00022475"/>
    </source>
</evidence>
<dbReference type="EMBL" id="MGAC01000013">
    <property type="protein sequence ID" value="OGK38431.1"/>
    <property type="molecule type" value="Genomic_DNA"/>
</dbReference>
<dbReference type="PANTHER" id="PTHR35864:SF1">
    <property type="entry name" value="ZINC METALLOPROTEASE YWHC-RELATED"/>
    <property type="match status" value="1"/>
</dbReference>
<evidence type="ECO:0000256" key="3">
    <source>
        <dbReference type="ARBA" id="ARBA00007931"/>
    </source>
</evidence>
<dbReference type="Proteomes" id="UP000176803">
    <property type="component" value="Unassembled WGS sequence"/>
</dbReference>
<comment type="subcellular location">
    <subcellularLocation>
        <location evidence="2">Cell membrane</location>
        <topology evidence="2">Multi-pass membrane protein</topology>
    </subcellularLocation>
</comment>
<keyword evidence="7" id="KW-0479">Metal-binding</keyword>
<evidence type="ECO:0000256" key="7">
    <source>
        <dbReference type="ARBA" id="ARBA00022723"/>
    </source>
</evidence>
<evidence type="ECO:0000256" key="5">
    <source>
        <dbReference type="ARBA" id="ARBA00022670"/>
    </source>
</evidence>
<accession>A0A1F7I4Y5</accession>
<evidence type="ECO:0000256" key="8">
    <source>
        <dbReference type="ARBA" id="ARBA00022801"/>
    </source>
</evidence>